<dbReference type="InterPro" id="IPR016181">
    <property type="entry name" value="Acyl_CoA_acyltransferase"/>
</dbReference>
<evidence type="ECO:0000259" key="2">
    <source>
        <dbReference type="PROSITE" id="PS51729"/>
    </source>
</evidence>
<dbReference type="PANTHER" id="PTHR31435:SF10">
    <property type="entry name" value="BSR4717 PROTEIN"/>
    <property type="match status" value="1"/>
</dbReference>
<dbReference type="PANTHER" id="PTHR31435">
    <property type="entry name" value="PROTEIN NATD1"/>
    <property type="match status" value="1"/>
</dbReference>
<comment type="caution">
    <text evidence="3">The sequence shown here is derived from an EMBL/GenBank/DDBJ whole genome shotgun (WGS) entry which is preliminary data.</text>
</comment>
<dbReference type="Pfam" id="PF14542">
    <property type="entry name" value="Acetyltransf_CG"/>
    <property type="match status" value="1"/>
</dbReference>
<evidence type="ECO:0000313" key="4">
    <source>
        <dbReference type="Proteomes" id="UP000647172"/>
    </source>
</evidence>
<evidence type="ECO:0000259" key="1">
    <source>
        <dbReference type="PROSITE" id="PS51186"/>
    </source>
</evidence>
<keyword evidence="4" id="KW-1185">Reference proteome</keyword>
<accession>A0A919ML00</accession>
<dbReference type="PROSITE" id="PS51186">
    <property type="entry name" value="GNAT"/>
    <property type="match status" value="1"/>
</dbReference>
<dbReference type="PROSITE" id="PS51729">
    <property type="entry name" value="GNAT_YJDJ"/>
    <property type="match status" value="1"/>
</dbReference>
<feature type="domain" description="N-acetyltransferase" evidence="1">
    <location>
        <begin position="1"/>
        <end position="92"/>
    </location>
</feature>
<dbReference type="RefSeq" id="WP_203766699.1">
    <property type="nucleotide sequence ID" value="NZ_BAAAYJ010000061.1"/>
</dbReference>
<dbReference type="SUPFAM" id="SSF55729">
    <property type="entry name" value="Acyl-CoA N-acyltransferases (Nat)"/>
    <property type="match status" value="1"/>
</dbReference>
<dbReference type="AlphaFoldDB" id="A0A919ML00"/>
<dbReference type="InterPro" id="IPR045057">
    <property type="entry name" value="Gcn5-rel_NAT"/>
</dbReference>
<protein>
    <submittedName>
        <fullName evidence="3">N-acetyltransferase</fullName>
    </submittedName>
</protein>
<dbReference type="GO" id="GO:0016747">
    <property type="term" value="F:acyltransferase activity, transferring groups other than amino-acyl groups"/>
    <property type="evidence" value="ECO:0007669"/>
    <property type="project" value="InterPro"/>
</dbReference>
<evidence type="ECO:0000313" key="3">
    <source>
        <dbReference type="EMBL" id="GIE48247.1"/>
    </source>
</evidence>
<name>A0A919ML00_9ACTN</name>
<gene>
    <name evidence="3" type="ORF">Ani05nite_17810</name>
</gene>
<proteinExistence type="predicted"/>
<dbReference type="CDD" id="cd04301">
    <property type="entry name" value="NAT_SF"/>
    <property type="match status" value="1"/>
</dbReference>
<dbReference type="InterPro" id="IPR000182">
    <property type="entry name" value="GNAT_dom"/>
</dbReference>
<feature type="domain" description="N-acetyltransferase" evidence="2">
    <location>
        <begin position="6"/>
        <end position="92"/>
    </location>
</feature>
<dbReference type="Proteomes" id="UP000647172">
    <property type="component" value="Unassembled WGS sequence"/>
</dbReference>
<sequence>MDVTVQDNPARHRFELLLDGEVGGFADYRDRDGAVVVVHSEVDPAHRGRGLGGVLARRTLDTLRERGAKVVPACPFFARYVADHPEYDAIVA</sequence>
<reference evidence="3" key="1">
    <citation type="submission" date="2021-01" db="EMBL/GenBank/DDBJ databases">
        <title>Whole genome shotgun sequence of Actinoplanes nipponensis NBRC 14063.</title>
        <authorList>
            <person name="Komaki H."/>
            <person name="Tamura T."/>
        </authorList>
    </citation>
    <scope>NUCLEOTIDE SEQUENCE</scope>
    <source>
        <strain evidence="3">NBRC 14063</strain>
    </source>
</reference>
<organism evidence="3 4">
    <name type="scientific">Actinoplanes nipponensis</name>
    <dbReference type="NCBI Taxonomy" id="135950"/>
    <lineage>
        <taxon>Bacteria</taxon>
        <taxon>Bacillati</taxon>
        <taxon>Actinomycetota</taxon>
        <taxon>Actinomycetes</taxon>
        <taxon>Micromonosporales</taxon>
        <taxon>Micromonosporaceae</taxon>
        <taxon>Actinoplanes</taxon>
    </lineage>
</organism>
<dbReference type="InterPro" id="IPR031165">
    <property type="entry name" value="GNAT_YJDJ"/>
</dbReference>
<dbReference type="Gene3D" id="3.40.630.30">
    <property type="match status" value="1"/>
</dbReference>
<dbReference type="EMBL" id="BOMQ01000021">
    <property type="protein sequence ID" value="GIE48247.1"/>
    <property type="molecule type" value="Genomic_DNA"/>
</dbReference>